<feature type="compositionally biased region" description="Low complexity" evidence="1">
    <location>
        <begin position="19"/>
        <end position="29"/>
    </location>
</feature>
<feature type="region of interest" description="Disordered" evidence="1">
    <location>
        <begin position="141"/>
        <end position="284"/>
    </location>
</feature>
<feature type="region of interest" description="Disordered" evidence="1">
    <location>
        <begin position="1"/>
        <end position="74"/>
    </location>
</feature>
<accession>A0A1D2AE63</accession>
<dbReference type="AlphaFoldDB" id="A0A1D2AE63"/>
<feature type="compositionally biased region" description="Low complexity" evidence="1">
    <location>
        <begin position="181"/>
        <end position="212"/>
    </location>
</feature>
<feature type="compositionally biased region" description="Low complexity" evidence="1">
    <location>
        <begin position="36"/>
        <end position="49"/>
    </location>
</feature>
<feature type="region of interest" description="Disordered" evidence="1">
    <location>
        <begin position="90"/>
        <end position="114"/>
    </location>
</feature>
<feature type="compositionally biased region" description="Low complexity" evidence="1">
    <location>
        <begin position="141"/>
        <end position="152"/>
    </location>
</feature>
<name>A0A1D2AE63_AUXPR</name>
<sequence length="322" mass="34739">RRRRRRREGRRRAGGRPRGAGAAPAPALRAARRALRAAPAPAQHRVGAAQRRRTQRVQPQPVLQRGPRRLRGRPAAPRIPLALAVGAGPAAPVRGRRGAGGRRRGARAPAGSRRMPRVVGAAGRLARRVQLRRLLRRLPVRPGRGPRACRPLLPLPPPRRLATRRQRQHARRPARRRAPARAHALPAGREWSSAGAGRPPGHAGPGPAAGARGRPGRRHGAPGGHPPPVQRPGRRPHEQGGRALMRWGRPAQALEVSRLTRGRRSVTGKHASLPHAHTQQPRHCSLLPESFSPCPAADEGRDPIVPPAAQPLCFATSTLPSP</sequence>
<gene>
    <name evidence="2" type="ORF">g.8617</name>
</gene>
<feature type="compositionally biased region" description="Low complexity" evidence="1">
    <location>
        <begin position="56"/>
        <end position="65"/>
    </location>
</feature>
<evidence type="ECO:0000256" key="1">
    <source>
        <dbReference type="SAM" id="MobiDB-lite"/>
    </source>
</evidence>
<dbReference type="EMBL" id="GDKF01001241">
    <property type="protein sequence ID" value="JAT77381.1"/>
    <property type="molecule type" value="Transcribed_RNA"/>
</dbReference>
<feature type="compositionally biased region" description="Basic residues" evidence="1">
    <location>
        <begin position="1"/>
        <end position="15"/>
    </location>
</feature>
<reference evidence="2" key="1">
    <citation type="submission" date="2015-08" db="EMBL/GenBank/DDBJ databases">
        <authorList>
            <person name="Babu N.S."/>
            <person name="Beckwith C.J."/>
            <person name="Beseler K.G."/>
            <person name="Brison A."/>
            <person name="Carone J.V."/>
            <person name="Caskin T.P."/>
            <person name="Diamond M."/>
            <person name="Durham M.E."/>
            <person name="Foxe J.M."/>
            <person name="Go M."/>
            <person name="Henderson B.A."/>
            <person name="Jones I.B."/>
            <person name="McGettigan J.A."/>
            <person name="Micheletti S.J."/>
            <person name="Nasrallah M.E."/>
            <person name="Ortiz D."/>
            <person name="Piller C.R."/>
            <person name="Privatt S.R."/>
            <person name="Schneider S.L."/>
            <person name="Sharp S."/>
            <person name="Smith T.C."/>
            <person name="Stanton J.D."/>
            <person name="Ullery H.E."/>
            <person name="Wilson R.J."/>
            <person name="Serrano M.G."/>
            <person name="Buck G."/>
            <person name="Lee V."/>
            <person name="Wang Y."/>
            <person name="Carvalho R."/>
            <person name="Voegtly L."/>
            <person name="Shi R."/>
            <person name="Duckworth R."/>
            <person name="Johnson A."/>
            <person name="Loviza R."/>
            <person name="Walstead R."/>
            <person name="Shah Z."/>
            <person name="Kiflezghi M."/>
            <person name="Wade K."/>
            <person name="Ball S.L."/>
            <person name="Bradley K.W."/>
            <person name="Asai D.J."/>
            <person name="Bowman C.A."/>
            <person name="Russell D.A."/>
            <person name="Pope W.H."/>
            <person name="Jacobs-Sera D."/>
            <person name="Hendrix R.W."/>
            <person name="Hatfull G.F."/>
        </authorList>
    </citation>
    <scope>NUCLEOTIDE SEQUENCE</scope>
</reference>
<protein>
    <submittedName>
        <fullName evidence="2">Uncharacterized protein</fullName>
    </submittedName>
</protein>
<feature type="compositionally biased region" description="Basic residues" evidence="1">
    <location>
        <begin position="161"/>
        <end position="180"/>
    </location>
</feature>
<proteinExistence type="predicted"/>
<feature type="compositionally biased region" description="Basic residues" evidence="1">
    <location>
        <begin position="94"/>
        <end position="106"/>
    </location>
</feature>
<organism evidence="2">
    <name type="scientific">Auxenochlorella protothecoides</name>
    <name type="common">Green microalga</name>
    <name type="synonym">Chlorella protothecoides</name>
    <dbReference type="NCBI Taxonomy" id="3075"/>
    <lineage>
        <taxon>Eukaryota</taxon>
        <taxon>Viridiplantae</taxon>
        <taxon>Chlorophyta</taxon>
        <taxon>core chlorophytes</taxon>
        <taxon>Trebouxiophyceae</taxon>
        <taxon>Chlorellales</taxon>
        <taxon>Chlorellaceae</taxon>
        <taxon>Auxenochlorella</taxon>
    </lineage>
</organism>
<feature type="non-terminal residue" evidence="2">
    <location>
        <position position="1"/>
    </location>
</feature>
<evidence type="ECO:0000313" key="2">
    <source>
        <dbReference type="EMBL" id="JAT77381.1"/>
    </source>
</evidence>